<organism evidence="1 2">
    <name type="scientific">Klebsiella variicola</name>
    <dbReference type="NCBI Taxonomy" id="244366"/>
    <lineage>
        <taxon>Bacteria</taxon>
        <taxon>Pseudomonadati</taxon>
        <taxon>Pseudomonadota</taxon>
        <taxon>Gammaproteobacteria</taxon>
        <taxon>Enterobacterales</taxon>
        <taxon>Enterobacteriaceae</taxon>
        <taxon>Klebsiella/Raoultella group</taxon>
        <taxon>Klebsiella</taxon>
        <taxon>Klebsiella pneumoniae complex</taxon>
    </lineage>
</organism>
<dbReference type="AlphaFoldDB" id="A0A7H4MKE3"/>
<name>A0A7H4MKE3_KLEVA</name>
<sequence>MKGVKVSSWVIVPSKSKKAMFFFILVTLFKNTDAA</sequence>
<evidence type="ECO:0000313" key="1">
    <source>
        <dbReference type="EMBL" id="STS90793.1"/>
    </source>
</evidence>
<proteinExistence type="predicted"/>
<reference evidence="1 2" key="1">
    <citation type="submission" date="2018-06" db="EMBL/GenBank/DDBJ databases">
        <authorList>
            <consortium name="Pathogen Informatics"/>
            <person name="Doyle S."/>
        </authorList>
    </citation>
    <scope>NUCLEOTIDE SEQUENCE [LARGE SCALE GENOMIC DNA]</scope>
    <source>
        <strain evidence="1 2">NCTC9177</strain>
    </source>
</reference>
<dbReference type="EMBL" id="UGKR01000003">
    <property type="protein sequence ID" value="STS90793.1"/>
    <property type="molecule type" value="Genomic_DNA"/>
</dbReference>
<protein>
    <submittedName>
        <fullName evidence="1">Uncharacterized protein</fullName>
    </submittedName>
</protein>
<evidence type="ECO:0000313" key="2">
    <source>
        <dbReference type="Proteomes" id="UP000254545"/>
    </source>
</evidence>
<accession>A0A7H4MKE3</accession>
<dbReference type="Proteomes" id="UP000254545">
    <property type="component" value="Unassembled WGS sequence"/>
</dbReference>
<comment type="caution">
    <text evidence="1">The sequence shown here is derived from an EMBL/GenBank/DDBJ whole genome shotgun (WGS) entry which is preliminary data.</text>
</comment>
<gene>
    <name evidence="1" type="ORF">NCTC9177_04692</name>
</gene>